<evidence type="ECO:0000256" key="13">
    <source>
        <dbReference type="PIRSR" id="PIRSR600823-1"/>
    </source>
</evidence>
<evidence type="ECO:0000313" key="19">
    <source>
        <dbReference type="EMBL" id="KAF2314499.1"/>
    </source>
</evidence>
<feature type="binding site" evidence="15">
    <location>
        <position position="304"/>
    </location>
    <ligand>
        <name>Ca(2+)</name>
        <dbReference type="ChEBI" id="CHEBI:29108"/>
        <label>1</label>
    </ligand>
</feature>
<name>A0A6A6MRF6_HEVBR</name>
<dbReference type="InterPro" id="IPR010255">
    <property type="entry name" value="Haem_peroxidase_sf"/>
</dbReference>
<dbReference type="Proteomes" id="UP000467840">
    <property type="component" value="Chromosome 15"/>
</dbReference>
<keyword evidence="9" id="KW-0560">Oxidoreductase</keyword>
<dbReference type="PRINTS" id="PR00458">
    <property type="entry name" value="PEROXIDASE"/>
</dbReference>
<keyword evidence="11 17" id="KW-1015">Disulfide bond</keyword>
<comment type="caution">
    <text evidence="19">The sequence shown here is derived from an EMBL/GenBank/DDBJ whole genome shotgun (WGS) entry which is preliminary data.</text>
</comment>
<feature type="domain" description="Plant heme peroxidase family profile" evidence="18">
    <location>
        <begin position="259"/>
        <end position="559"/>
    </location>
</feature>
<evidence type="ECO:0000256" key="10">
    <source>
        <dbReference type="ARBA" id="ARBA00023004"/>
    </source>
</evidence>
<feature type="binding site" evidence="15">
    <location>
        <position position="310"/>
    </location>
    <ligand>
        <name>Ca(2+)</name>
        <dbReference type="ChEBI" id="CHEBI:29108"/>
        <label>1</label>
    </ligand>
</feature>
<keyword evidence="8 15" id="KW-0106">Calcium</keyword>
<feature type="binding site" evidence="15">
    <location>
        <position position="306"/>
    </location>
    <ligand>
        <name>Ca(2+)</name>
        <dbReference type="ChEBI" id="CHEBI:29108"/>
        <label>1</label>
    </ligand>
</feature>
<evidence type="ECO:0000256" key="15">
    <source>
        <dbReference type="PIRSR" id="PIRSR600823-3"/>
    </source>
</evidence>
<comment type="function">
    <text evidence="2">Removal of H(2)O(2), oxidation of toxic reductants, biosynthesis and degradation of lignin, suberization, auxin catabolism, response to environmental stresses such as wounding, pathogen attack and oxidative stress. These functions might be dependent on each isozyme/isoform in each plant tissue.</text>
</comment>
<comment type="cofactor">
    <cofactor evidence="15">
        <name>Ca(2+)</name>
        <dbReference type="ChEBI" id="CHEBI:29108"/>
    </cofactor>
    <text evidence="15">Binds 2 calcium ions per subunit.</text>
</comment>
<dbReference type="PRINTS" id="PR00461">
    <property type="entry name" value="PLPEROXIDASE"/>
</dbReference>
<dbReference type="Gene3D" id="1.10.420.10">
    <property type="entry name" value="Peroxidase, domain 2"/>
    <property type="match status" value="2"/>
</dbReference>
<dbReference type="GO" id="GO:0020037">
    <property type="term" value="F:heme binding"/>
    <property type="evidence" value="ECO:0007669"/>
    <property type="project" value="InterPro"/>
</dbReference>
<keyword evidence="12" id="KW-0325">Glycoprotein</keyword>
<dbReference type="GO" id="GO:0046872">
    <property type="term" value="F:metal ion binding"/>
    <property type="evidence" value="ECO:0007669"/>
    <property type="project" value="UniProtKB-KW"/>
</dbReference>
<evidence type="ECO:0000256" key="2">
    <source>
        <dbReference type="ARBA" id="ARBA00002322"/>
    </source>
</evidence>
<feature type="disulfide bond" evidence="17">
    <location>
        <begin position="355"/>
        <end position="555"/>
    </location>
</feature>
<dbReference type="PROSITE" id="PS00435">
    <property type="entry name" value="PEROXIDASE_1"/>
    <property type="match status" value="2"/>
</dbReference>
<dbReference type="SUPFAM" id="SSF48113">
    <property type="entry name" value="Heme-dependent peroxidases"/>
    <property type="match status" value="2"/>
</dbReference>
<dbReference type="GO" id="GO:0006979">
    <property type="term" value="P:response to oxidative stress"/>
    <property type="evidence" value="ECO:0007669"/>
    <property type="project" value="InterPro"/>
</dbReference>
<dbReference type="PANTHER" id="PTHR31388:SF210">
    <property type="entry name" value="PEROXIDASE"/>
    <property type="match status" value="1"/>
</dbReference>
<evidence type="ECO:0000256" key="8">
    <source>
        <dbReference type="ARBA" id="ARBA00022837"/>
    </source>
</evidence>
<keyword evidence="6" id="KW-0349">Heme</keyword>
<feature type="disulfide bond" evidence="17">
    <location>
        <begin position="269"/>
        <end position="349"/>
    </location>
</feature>
<feature type="binding site" evidence="15">
    <location>
        <position position="322"/>
    </location>
    <ligand>
        <name>Ca(2+)</name>
        <dbReference type="ChEBI" id="CHEBI:29108"/>
        <label>1</label>
    </ligand>
</feature>
<keyword evidence="20" id="KW-1185">Reference proteome</keyword>
<dbReference type="AlphaFoldDB" id="A0A6A6MRF6"/>
<dbReference type="InterPro" id="IPR002016">
    <property type="entry name" value="Haem_peroxidase"/>
</dbReference>
<feature type="domain" description="Plant heme peroxidase family profile" evidence="18">
    <location>
        <begin position="1"/>
        <end position="248"/>
    </location>
</feature>
<dbReference type="PANTHER" id="PTHR31388">
    <property type="entry name" value="PEROXIDASE 72-RELATED"/>
    <property type="match status" value="1"/>
</dbReference>
<comment type="similarity">
    <text evidence="3">Belongs to the peroxidase family. Ascorbate peroxidase subfamily.</text>
</comment>
<dbReference type="EMBL" id="JAAGAX010000005">
    <property type="protein sequence ID" value="KAF2314499.1"/>
    <property type="molecule type" value="Genomic_DNA"/>
</dbReference>
<dbReference type="FunFam" id="1.10.520.10:FF:000009">
    <property type="entry name" value="Peroxidase"/>
    <property type="match status" value="1"/>
</dbReference>
<dbReference type="GO" id="GO:0042744">
    <property type="term" value="P:hydrogen peroxide catabolic process"/>
    <property type="evidence" value="ECO:0007669"/>
    <property type="project" value="InterPro"/>
</dbReference>
<reference evidence="19 20" key="1">
    <citation type="journal article" date="2020" name="Mol. Plant">
        <title>The Chromosome-Based Rubber Tree Genome Provides New Insights into Spurge Genome Evolution and Rubber Biosynthesis.</title>
        <authorList>
            <person name="Liu J."/>
            <person name="Shi C."/>
            <person name="Shi C.C."/>
            <person name="Li W."/>
            <person name="Zhang Q.J."/>
            <person name="Zhang Y."/>
            <person name="Li K."/>
            <person name="Lu H.F."/>
            <person name="Shi C."/>
            <person name="Zhu S.T."/>
            <person name="Xiao Z.Y."/>
            <person name="Nan H."/>
            <person name="Yue Y."/>
            <person name="Zhu X.G."/>
            <person name="Wu Y."/>
            <person name="Hong X.N."/>
            <person name="Fan G.Y."/>
            <person name="Tong Y."/>
            <person name="Zhang D."/>
            <person name="Mao C.L."/>
            <person name="Liu Y.L."/>
            <person name="Hao S.J."/>
            <person name="Liu W.Q."/>
            <person name="Lv M.Q."/>
            <person name="Zhang H.B."/>
            <person name="Liu Y."/>
            <person name="Hu-Tang G.R."/>
            <person name="Wang J.P."/>
            <person name="Wang J.H."/>
            <person name="Sun Y.H."/>
            <person name="Ni S.B."/>
            <person name="Chen W.B."/>
            <person name="Zhang X.C."/>
            <person name="Jiao Y.N."/>
            <person name="Eichler E.E."/>
            <person name="Li G.H."/>
            <person name="Liu X."/>
            <person name="Gao L.Z."/>
        </authorList>
    </citation>
    <scope>NUCLEOTIDE SEQUENCE [LARGE SCALE GENOMIC DNA]</scope>
    <source>
        <strain evidence="20">cv. GT1</strain>
        <tissue evidence="19">Leaf</tissue>
    </source>
</reference>
<keyword evidence="10 15" id="KW-0408">Iron</keyword>
<evidence type="ECO:0000256" key="6">
    <source>
        <dbReference type="ARBA" id="ARBA00022617"/>
    </source>
</evidence>
<feature type="binding site" evidence="15">
    <location>
        <position position="485"/>
    </location>
    <ligand>
        <name>Ca(2+)</name>
        <dbReference type="ChEBI" id="CHEBI:29108"/>
        <label>2</label>
    </ligand>
</feature>
<evidence type="ECO:0000256" key="17">
    <source>
        <dbReference type="PIRSR" id="PIRSR600823-5"/>
    </source>
</evidence>
<evidence type="ECO:0000313" key="20">
    <source>
        <dbReference type="Proteomes" id="UP000467840"/>
    </source>
</evidence>
<dbReference type="CDD" id="cd00693">
    <property type="entry name" value="secretory_peroxidase"/>
    <property type="match status" value="2"/>
</dbReference>
<evidence type="ECO:0000256" key="12">
    <source>
        <dbReference type="ARBA" id="ARBA00023180"/>
    </source>
</evidence>
<dbReference type="GO" id="GO:0140825">
    <property type="term" value="F:lactoperoxidase activity"/>
    <property type="evidence" value="ECO:0007669"/>
    <property type="project" value="UniProtKB-EC"/>
</dbReference>
<dbReference type="Pfam" id="PF00141">
    <property type="entry name" value="peroxidase"/>
    <property type="match status" value="2"/>
</dbReference>
<dbReference type="InterPro" id="IPR033905">
    <property type="entry name" value="Secretory_peroxidase"/>
</dbReference>
<evidence type="ECO:0000256" key="7">
    <source>
        <dbReference type="ARBA" id="ARBA00022723"/>
    </source>
</evidence>
<gene>
    <name evidence="19" type="ORF">GH714_027068</name>
</gene>
<keyword evidence="5" id="KW-0575">Peroxidase</keyword>
<organism evidence="19 20">
    <name type="scientific">Hevea brasiliensis</name>
    <name type="common">Para rubber tree</name>
    <name type="synonym">Siphonia brasiliensis</name>
    <dbReference type="NCBI Taxonomy" id="3981"/>
    <lineage>
        <taxon>Eukaryota</taxon>
        <taxon>Viridiplantae</taxon>
        <taxon>Streptophyta</taxon>
        <taxon>Embryophyta</taxon>
        <taxon>Tracheophyta</taxon>
        <taxon>Spermatophyta</taxon>
        <taxon>Magnoliopsida</taxon>
        <taxon>eudicotyledons</taxon>
        <taxon>Gunneridae</taxon>
        <taxon>Pentapetalae</taxon>
        <taxon>rosids</taxon>
        <taxon>fabids</taxon>
        <taxon>Malpighiales</taxon>
        <taxon>Euphorbiaceae</taxon>
        <taxon>Crotonoideae</taxon>
        <taxon>Micrandreae</taxon>
        <taxon>Hevea</taxon>
    </lineage>
</organism>
<accession>A0A6A6MRF6</accession>
<comment type="cofactor">
    <cofactor evidence="15">
        <name>heme b</name>
        <dbReference type="ChEBI" id="CHEBI:60344"/>
    </cofactor>
    <text evidence="15">Binds 1 heme b (iron(II)-protoporphyrin IX) group per subunit.</text>
</comment>
<evidence type="ECO:0000259" key="18">
    <source>
        <dbReference type="PROSITE" id="PS50873"/>
    </source>
</evidence>
<dbReference type="PROSITE" id="PS50873">
    <property type="entry name" value="PEROXIDASE_4"/>
    <property type="match status" value="2"/>
</dbReference>
<dbReference type="InterPro" id="IPR019794">
    <property type="entry name" value="Peroxidases_AS"/>
</dbReference>
<evidence type="ECO:0000256" key="11">
    <source>
        <dbReference type="ARBA" id="ARBA00023157"/>
    </source>
</evidence>
<evidence type="ECO:0000256" key="9">
    <source>
        <dbReference type="ARBA" id="ARBA00023002"/>
    </source>
</evidence>
<feature type="binding site" evidence="14">
    <location>
        <position position="397"/>
    </location>
    <ligand>
        <name>substrate</name>
    </ligand>
</feature>
<feature type="binding site" evidence="15">
    <location>
        <position position="308"/>
    </location>
    <ligand>
        <name>Ca(2+)</name>
        <dbReference type="ChEBI" id="CHEBI:29108"/>
        <label>1</label>
    </ligand>
</feature>
<feature type="binding site" evidence="15">
    <location>
        <position position="477"/>
    </location>
    <ligand>
        <name>Ca(2+)</name>
        <dbReference type="ChEBI" id="CHEBI:29108"/>
        <label>2</label>
    </ligand>
</feature>
<evidence type="ECO:0000256" key="5">
    <source>
        <dbReference type="ARBA" id="ARBA00022559"/>
    </source>
</evidence>
<proteinExistence type="inferred from homology"/>
<dbReference type="Gene3D" id="1.10.520.10">
    <property type="match status" value="2"/>
</dbReference>
<dbReference type="InterPro" id="IPR000823">
    <property type="entry name" value="Peroxidase_pln"/>
</dbReference>
<evidence type="ECO:0000256" key="4">
    <source>
        <dbReference type="ARBA" id="ARBA00012313"/>
    </source>
</evidence>
<dbReference type="EC" id="1.11.1.7" evidence="4"/>
<feature type="binding site" evidence="15">
    <location>
        <position position="480"/>
    </location>
    <ligand>
        <name>Ca(2+)</name>
        <dbReference type="ChEBI" id="CHEBI:29108"/>
        <label>2</label>
    </ligand>
</feature>
<evidence type="ECO:0000256" key="16">
    <source>
        <dbReference type="PIRSR" id="PIRSR600823-4"/>
    </source>
</evidence>
<feature type="site" description="Transition state stabilizer" evidence="16">
    <location>
        <position position="296"/>
    </location>
</feature>
<feature type="binding site" evidence="15">
    <location>
        <position position="429"/>
    </location>
    <ligand>
        <name>Ca(2+)</name>
        <dbReference type="ChEBI" id="CHEBI:29108"/>
        <label>2</label>
    </ligand>
</feature>
<evidence type="ECO:0000256" key="3">
    <source>
        <dbReference type="ARBA" id="ARBA00006873"/>
    </source>
</evidence>
<feature type="binding site" evidence="15">
    <location>
        <position position="301"/>
    </location>
    <ligand>
        <name>Ca(2+)</name>
        <dbReference type="ChEBI" id="CHEBI:29108"/>
        <label>1</label>
    </ligand>
</feature>
<keyword evidence="7 15" id="KW-0479">Metal-binding</keyword>
<dbReference type="PROSITE" id="PS00436">
    <property type="entry name" value="PEROXIDASE_2"/>
    <property type="match status" value="1"/>
</dbReference>
<comment type="catalytic activity">
    <reaction evidence="1">
        <text>2 a phenolic donor + H2O2 = 2 a phenolic radical donor + 2 H2O</text>
        <dbReference type="Rhea" id="RHEA:56136"/>
        <dbReference type="ChEBI" id="CHEBI:15377"/>
        <dbReference type="ChEBI" id="CHEBI:16240"/>
        <dbReference type="ChEBI" id="CHEBI:139520"/>
        <dbReference type="ChEBI" id="CHEBI:139521"/>
        <dbReference type="EC" id="1.11.1.7"/>
    </reaction>
</comment>
<feature type="disulfide bond" evidence="17">
    <location>
        <begin position="435"/>
        <end position="462"/>
    </location>
</feature>
<evidence type="ECO:0000256" key="14">
    <source>
        <dbReference type="PIRSR" id="PIRSR600823-2"/>
    </source>
</evidence>
<feature type="binding site" description="axial binding residue" evidence="15">
    <location>
        <position position="428"/>
    </location>
    <ligand>
        <name>heme b</name>
        <dbReference type="ChEBI" id="CHEBI:60344"/>
    </ligand>
    <ligandPart>
        <name>Fe</name>
        <dbReference type="ChEBI" id="CHEBI:18248"/>
    </ligandPart>
</feature>
<evidence type="ECO:0000256" key="1">
    <source>
        <dbReference type="ARBA" id="ARBA00000189"/>
    </source>
</evidence>
<feature type="disulfide bond" evidence="17">
    <location>
        <begin position="302"/>
        <end position="307"/>
    </location>
</feature>
<dbReference type="FunFam" id="1.10.420.10:FF:000001">
    <property type="entry name" value="Peroxidase"/>
    <property type="match status" value="2"/>
</dbReference>
<sequence>MEGEKEAAGNNNSARGFGVVDKMKASLESACPATVSCADILTIAAQESVSLLMSLTFYAGGQTWTNLLGRRDSLTANRTQANISLPSPFASLDVLKANFAVVGLDNISDLVALSGAHSFGQAQCRTFRDRIYNSPELPLNSTYNVTLSKICSQNGTTDGSARTQLDSTTPNVFDNKYFSNLQFARGLLESDQVLFSNPGADTIEIVNNFSANQTAFFESFVEAMIRMGNISPLTGTDGEIRLNCSRKNGDLAGPLAYAQLSPTFYDQSCPNVNNIIRGVIQEALQSDSRIGGSLIRLHFHDCFVNGCDASLLLDNTDTIESEKEALPNNISARGFDVVDKMKAGLESACRGIVSCADILTVAAQQSVHLAGGPTWTNLLGRRDSLTANRTQANINLPSPFASLDELKANFSAVGLDNVSDLVALSGAHTFGQAQCRTFRARIYNSPELPLNSTYNITLSKICTQNGTTDGSARTQLDSTTPNVFDNKYFSNLQFARGLLESDQVLFSTPGADTIEIVDNFSANQAVFFESFVEAMIRMGNISPLTGTEGEIRLNCSRKNEDTIGAGIRLVTSM</sequence>
<feature type="active site" description="Proton acceptor" evidence="13">
    <location>
        <position position="300"/>
    </location>
</feature>
<dbReference type="InterPro" id="IPR019793">
    <property type="entry name" value="Peroxidases_heam-ligand_BS"/>
</dbReference>
<protein>
    <recommendedName>
        <fullName evidence="4">peroxidase</fullName>
        <ecNumber evidence="4">1.11.1.7</ecNumber>
    </recommendedName>
</protein>